<dbReference type="InterPro" id="IPR001611">
    <property type="entry name" value="Leu-rich_rpt"/>
</dbReference>
<dbReference type="InterPro" id="IPR050614">
    <property type="entry name" value="Synaptic_Scaffolding_LAP-MAGUK"/>
</dbReference>
<dbReference type="InterPro" id="IPR001478">
    <property type="entry name" value="PDZ"/>
</dbReference>
<dbReference type="GO" id="GO:0098968">
    <property type="term" value="P:neurotransmitter receptor transport postsynaptic membrane to endosome"/>
    <property type="evidence" value="ECO:0007669"/>
    <property type="project" value="TreeGrafter"/>
</dbReference>
<gene>
    <name evidence="2" type="ORF">PACLA_8A037421</name>
</gene>
<dbReference type="GO" id="GO:0016323">
    <property type="term" value="C:basolateral plasma membrane"/>
    <property type="evidence" value="ECO:0007669"/>
    <property type="project" value="TreeGrafter"/>
</dbReference>
<proteinExistence type="predicted"/>
<dbReference type="SMART" id="SM00365">
    <property type="entry name" value="LRR_SD22"/>
    <property type="match status" value="5"/>
</dbReference>
<dbReference type="GO" id="GO:0005912">
    <property type="term" value="C:adherens junction"/>
    <property type="evidence" value="ECO:0007669"/>
    <property type="project" value="TreeGrafter"/>
</dbReference>
<dbReference type="SMART" id="SM00364">
    <property type="entry name" value="LRR_BAC"/>
    <property type="match status" value="11"/>
</dbReference>
<comment type="caution">
    <text evidence="2">The sequence shown here is derived from an EMBL/GenBank/DDBJ whole genome shotgun (WGS) entry which is preliminary data.</text>
</comment>
<keyword evidence="3" id="KW-1185">Reference proteome</keyword>
<feature type="region of interest" description="Disordered" evidence="1">
    <location>
        <begin position="774"/>
        <end position="794"/>
    </location>
</feature>
<dbReference type="GO" id="GO:0098609">
    <property type="term" value="P:cell-cell adhesion"/>
    <property type="evidence" value="ECO:0007669"/>
    <property type="project" value="TreeGrafter"/>
</dbReference>
<evidence type="ECO:0000313" key="2">
    <source>
        <dbReference type="EMBL" id="CAB3976628.1"/>
    </source>
</evidence>
<evidence type="ECO:0000313" key="3">
    <source>
        <dbReference type="Proteomes" id="UP001152795"/>
    </source>
</evidence>
<dbReference type="SUPFAM" id="SSF52058">
    <property type="entry name" value="L domain-like"/>
    <property type="match status" value="2"/>
</dbReference>
<name>A0A7D9D585_PARCT</name>
<feature type="region of interest" description="Disordered" evidence="1">
    <location>
        <begin position="424"/>
        <end position="443"/>
    </location>
</feature>
<dbReference type="Gene3D" id="3.80.10.10">
    <property type="entry name" value="Ribonuclease Inhibitor"/>
    <property type="match status" value="4"/>
</dbReference>
<dbReference type="Pfam" id="PF00595">
    <property type="entry name" value="PDZ"/>
    <property type="match status" value="1"/>
</dbReference>
<dbReference type="InterPro" id="IPR036034">
    <property type="entry name" value="PDZ_sf"/>
</dbReference>
<dbReference type="Pfam" id="PF13855">
    <property type="entry name" value="LRR_8"/>
    <property type="match status" value="1"/>
</dbReference>
<dbReference type="OrthoDB" id="2187496at2759"/>
<organism evidence="2 3">
    <name type="scientific">Paramuricea clavata</name>
    <name type="common">Red gorgonian</name>
    <name type="synonym">Violescent sea-whip</name>
    <dbReference type="NCBI Taxonomy" id="317549"/>
    <lineage>
        <taxon>Eukaryota</taxon>
        <taxon>Metazoa</taxon>
        <taxon>Cnidaria</taxon>
        <taxon>Anthozoa</taxon>
        <taxon>Octocorallia</taxon>
        <taxon>Malacalcyonacea</taxon>
        <taxon>Plexauridae</taxon>
        <taxon>Paramuricea</taxon>
    </lineage>
</organism>
<dbReference type="GO" id="GO:0019901">
    <property type="term" value="F:protein kinase binding"/>
    <property type="evidence" value="ECO:0007669"/>
    <property type="project" value="TreeGrafter"/>
</dbReference>
<dbReference type="PANTHER" id="PTHR23119:SF50">
    <property type="entry name" value="PDZ DOMAIN-CONTAINING PROTEIN"/>
    <property type="match status" value="1"/>
</dbReference>
<dbReference type="SMART" id="SM00369">
    <property type="entry name" value="LRR_TYP"/>
    <property type="match status" value="13"/>
</dbReference>
<dbReference type="GO" id="GO:0045211">
    <property type="term" value="C:postsynaptic membrane"/>
    <property type="evidence" value="ECO:0007669"/>
    <property type="project" value="TreeGrafter"/>
</dbReference>
<dbReference type="Proteomes" id="UP001152795">
    <property type="component" value="Unassembled WGS sequence"/>
</dbReference>
<feature type="compositionally biased region" description="Basic residues" evidence="1">
    <location>
        <begin position="864"/>
        <end position="878"/>
    </location>
</feature>
<feature type="compositionally biased region" description="Polar residues" evidence="1">
    <location>
        <begin position="892"/>
        <end position="902"/>
    </location>
</feature>
<dbReference type="InterPro" id="IPR032675">
    <property type="entry name" value="LRR_dom_sf"/>
</dbReference>
<accession>A0A7D9D585</accession>
<feature type="region of interest" description="Disordered" evidence="1">
    <location>
        <begin position="861"/>
        <end position="908"/>
    </location>
</feature>
<dbReference type="GO" id="GO:0043113">
    <property type="term" value="P:receptor clustering"/>
    <property type="evidence" value="ECO:0007669"/>
    <property type="project" value="TreeGrafter"/>
</dbReference>
<dbReference type="InterPro" id="IPR055414">
    <property type="entry name" value="LRR_R13L4/SHOC2-like"/>
</dbReference>
<feature type="compositionally biased region" description="Polar residues" evidence="1">
    <location>
        <begin position="989"/>
        <end position="1004"/>
    </location>
</feature>
<dbReference type="GO" id="GO:0014069">
    <property type="term" value="C:postsynaptic density"/>
    <property type="evidence" value="ECO:0007669"/>
    <property type="project" value="TreeGrafter"/>
</dbReference>
<feature type="region of interest" description="Disordered" evidence="1">
    <location>
        <begin position="973"/>
        <end position="1017"/>
    </location>
</feature>
<dbReference type="FunFam" id="3.80.10.10:FF:001164">
    <property type="entry name" value="GH01279p"/>
    <property type="match status" value="1"/>
</dbReference>
<protein>
    <submittedName>
        <fullName evidence="2">Leucine-rich repeat-containing 7-like isoform X2</fullName>
    </submittedName>
</protein>
<dbReference type="SMART" id="SM00228">
    <property type="entry name" value="PDZ"/>
    <property type="match status" value="1"/>
</dbReference>
<dbReference type="Gene3D" id="2.30.42.10">
    <property type="match status" value="1"/>
</dbReference>
<dbReference type="InterPro" id="IPR003591">
    <property type="entry name" value="Leu-rich_rpt_typical-subtyp"/>
</dbReference>
<dbReference type="Pfam" id="PF23598">
    <property type="entry name" value="LRR_14"/>
    <property type="match status" value="1"/>
</dbReference>
<dbReference type="PROSITE" id="PS51450">
    <property type="entry name" value="LRR"/>
    <property type="match status" value="1"/>
</dbReference>
<dbReference type="PANTHER" id="PTHR23119">
    <property type="entry name" value="DISCS LARGE"/>
    <property type="match status" value="1"/>
</dbReference>
<evidence type="ECO:0000256" key="1">
    <source>
        <dbReference type="SAM" id="MobiDB-lite"/>
    </source>
</evidence>
<sequence>MLKNCPCYNTMEENPIILDYSHKRLDEVPQEILDNGRMLEELNLDSNNIELLPKGIFNLPKLRILSVSDNNLCELSMFLGNLDCVESLDVSKNCISELPDSIENCTQLLQLDASVNPIVKLPDRLFSSLSLTHLILNETFLECLPENMGKLSQLKVLELRQNQLSILPKSMQNLRQLERLDIGNNKFTDLPVAIGYMTNLEELLADGNAIEEIPPVIGFLENLILLDISMNKLETLPPEIESMKSLTDLYLSENELLELPENIGSLSSLETLKLDENDLLFLPPSIGRLENLEELDVNTNNLEELPFSMGQLTKLKVLNLDNNCIKSLPDELGSCSSLSILSLHSNNLVCVPESFGQLHSLQMINLSANMLNFLPVTFLDLKDLKALWLCENQSKPVVPLERVFDEKERKDVVRCFLLPQKTWDEDDSEHPHGSEEENISNSSIVNEDEVDNVDVLENEAVRTRGSISQCLVNRNKSEDDHVTSPGNEVDHVTPWYEQEFIENVDDNEVFSDEHTDENAAEKGSYNLRHSTIEEILNSQHSFREEQSSSIQLIDASSSMSSSCRDIHCDNVSSSGKIDTNETIHSFNEGPNDSSLFTIAQESAQKLSDAGGALEENRKGELSLVDAEGRSRNDGNTSVTISDLVSPEYFDEENIDKTEQSLALNASDEEEMRLRFNNKRSRNGSPSCTYEAFKPTRFNLYTNSDEPLWSTIKKDNSLESASPTIKKKSVTAKLNPLIGARLARDGSPPAVRYSGGAENQKYTVTQKYEDKIRALQQQRQKERSRRRNHSARGAENLDITFRRGENLDLTFSPDMHPPSYAEFYKYQSNPTASLPAPSYYLISDDGDSVAIQLNDFVLGSPRVKNEKKKKGKDKSKHKASSPPVDRHNGYPQHASNYLYNTDNGPRKQNGILQNLESHKRILQSYTNGHYEPSLGSKTKEQVHSYNNDDYSDNRANRKQSYKHETIHIDHDFVFTPGRGSEQARVENSERSSNSPRTELLNNRASSPYPGTYAGQVENGLNKSRTTDRQFGKRLQPNGSIQHVTVKSGQISRPLSPRLVMAETKDVTFQQFSPNCRNEDVASFLVQNIENDMSTPKERTSVVRERSEISRQPHQSVVHERVSRDCDVADVTRNISKHLVEFCKVDSVESRKEIELFVTDLDAPDAASPLSRNGQRDVIRNGDKGKGKRFEVVKLSSGPTEEVEVRVYRNPALGFTIGGGANSGSQVEGIYVVSVNPGGPSSHLLRSGDRILEVNEMNLRSVSHELAVLFLTHNQQLDLLIERVVQ</sequence>
<dbReference type="SUPFAM" id="SSF50156">
    <property type="entry name" value="PDZ domain-like"/>
    <property type="match status" value="1"/>
</dbReference>
<feature type="region of interest" description="Disordered" evidence="1">
    <location>
        <begin position="926"/>
        <end position="953"/>
    </location>
</feature>
<dbReference type="GO" id="GO:0098887">
    <property type="term" value="P:neurotransmitter receptor transport, endosome to postsynaptic membrane"/>
    <property type="evidence" value="ECO:0007669"/>
    <property type="project" value="TreeGrafter"/>
</dbReference>
<reference evidence="2" key="1">
    <citation type="submission" date="2020-04" db="EMBL/GenBank/DDBJ databases">
        <authorList>
            <person name="Alioto T."/>
            <person name="Alioto T."/>
            <person name="Gomez Garrido J."/>
        </authorList>
    </citation>
    <scope>NUCLEOTIDE SEQUENCE</scope>
    <source>
        <strain evidence="2">A484AB</strain>
    </source>
</reference>
<dbReference type="GO" id="GO:0045197">
    <property type="term" value="P:establishment or maintenance of epithelial cell apical/basal polarity"/>
    <property type="evidence" value="ECO:0007669"/>
    <property type="project" value="TreeGrafter"/>
</dbReference>
<dbReference type="EMBL" id="CACRXK020000005">
    <property type="protein sequence ID" value="CAB3976628.1"/>
    <property type="molecule type" value="Genomic_DNA"/>
</dbReference>
<dbReference type="PROSITE" id="PS50106">
    <property type="entry name" value="PDZ"/>
    <property type="match status" value="1"/>
</dbReference>